<dbReference type="Gene3D" id="1.10.20.10">
    <property type="entry name" value="Histone, subunit A"/>
    <property type="match status" value="1"/>
</dbReference>
<dbReference type="EMBL" id="FOVM01000003">
    <property type="protein sequence ID" value="SFN62700.1"/>
    <property type="molecule type" value="Genomic_DNA"/>
</dbReference>
<evidence type="ECO:0000313" key="2">
    <source>
        <dbReference type="Proteomes" id="UP000198867"/>
    </source>
</evidence>
<organism evidence="1 2">
    <name type="scientific">Mycetocola miduiensis</name>
    <dbReference type="NCBI Taxonomy" id="995034"/>
    <lineage>
        <taxon>Bacteria</taxon>
        <taxon>Bacillati</taxon>
        <taxon>Actinomycetota</taxon>
        <taxon>Actinomycetes</taxon>
        <taxon>Micrococcales</taxon>
        <taxon>Microbacteriaceae</taxon>
        <taxon>Mycetocola</taxon>
    </lineage>
</organism>
<dbReference type="CDD" id="cd22923">
    <property type="entry name" value="HFD_Aq328-like_rpt2"/>
    <property type="match status" value="1"/>
</dbReference>
<dbReference type="CDD" id="cd22922">
    <property type="entry name" value="HFD_Aq328-like_rpt1"/>
    <property type="match status" value="1"/>
</dbReference>
<dbReference type="GO" id="GO:0046982">
    <property type="term" value="F:protein heterodimerization activity"/>
    <property type="evidence" value="ECO:0007669"/>
    <property type="project" value="InterPro"/>
</dbReference>
<accession>A0A1I5AK19</accession>
<gene>
    <name evidence="1" type="ORF">SAMN05216219_1516</name>
</gene>
<evidence type="ECO:0000313" key="1">
    <source>
        <dbReference type="EMBL" id="SFN62700.1"/>
    </source>
</evidence>
<dbReference type="Proteomes" id="UP000198867">
    <property type="component" value="Unassembled WGS sequence"/>
</dbReference>
<dbReference type="InterPro" id="IPR015207">
    <property type="entry name" value="DUF1931"/>
</dbReference>
<protein>
    <recommendedName>
        <fullName evidence="3">DUF1931 family protein</fullName>
    </recommendedName>
</protein>
<dbReference type="SUPFAM" id="SSF47113">
    <property type="entry name" value="Histone-fold"/>
    <property type="match status" value="1"/>
</dbReference>
<dbReference type="STRING" id="995034.SAMN05216219_1516"/>
<name>A0A1I5AK19_9MICO</name>
<evidence type="ECO:0008006" key="3">
    <source>
        <dbReference type="Google" id="ProtNLM"/>
    </source>
</evidence>
<dbReference type="Pfam" id="PF09123">
    <property type="entry name" value="DUF1931"/>
    <property type="match status" value="1"/>
</dbReference>
<proteinExistence type="predicted"/>
<keyword evidence="2" id="KW-1185">Reference proteome</keyword>
<dbReference type="OrthoDB" id="14134at2"/>
<dbReference type="InterPro" id="IPR009072">
    <property type="entry name" value="Histone-fold"/>
</dbReference>
<dbReference type="RefSeq" id="WP_090710175.1">
    <property type="nucleotide sequence ID" value="NZ_FOVM01000003.1"/>
</dbReference>
<sequence>MELFGVARFERFFRAAAGLDVDKDDLRRFDDFVNDKIYDLLLRGQANAKANGRDVIEPQDLPITKGLQESIHAFKAIDQELSLEAILEQLTRRPPLDVTYSDEAQAQLPLVAGGLGVALARTFPILQRDLVNPQTEHWDRAVQIFDLLL</sequence>
<dbReference type="AlphaFoldDB" id="A0A1I5AK19"/>
<reference evidence="2" key="1">
    <citation type="submission" date="2016-10" db="EMBL/GenBank/DDBJ databases">
        <authorList>
            <person name="Varghese N."/>
            <person name="Submissions S."/>
        </authorList>
    </citation>
    <scope>NUCLEOTIDE SEQUENCE [LARGE SCALE GENOMIC DNA]</scope>
    <source>
        <strain evidence="2">CGMCC 1.11101</strain>
    </source>
</reference>